<dbReference type="AlphaFoldDB" id="K1T4T7"/>
<name>K1T4T7_9ZZZZ</name>
<organism evidence="1">
    <name type="scientific">human gut metagenome</name>
    <dbReference type="NCBI Taxonomy" id="408170"/>
    <lineage>
        <taxon>unclassified sequences</taxon>
        <taxon>metagenomes</taxon>
        <taxon>organismal metagenomes</taxon>
    </lineage>
</organism>
<reference evidence="1" key="1">
    <citation type="journal article" date="2013" name="Environ. Microbiol.">
        <title>Microbiota from the distal guts of lean and obese adolescents exhibit partial functional redundancy besides clear differences in community structure.</title>
        <authorList>
            <person name="Ferrer M."/>
            <person name="Ruiz A."/>
            <person name="Lanza F."/>
            <person name="Haange S.B."/>
            <person name="Oberbach A."/>
            <person name="Till H."/>
            <person name="Bargiela R."/>
            <person name="Campoy C."/>
            <person name="Segura M.T."/>
            <person name="Richter M."/>
            <person name="von Bergen M."/>
            <person name="Seifert J."/>
            <person name="Suarez A."/>
        </authorList>
    </citation>
    <scope>NUCLEOTIDE SEQUENCE</scope>
</reference>
<sequence>MKEYKYKINGNLYKVSVGEIEKNIAHVEVNGTVYNVEMEEAAPVK</sequence>
<accession>K1T4T7</accession>
<proteinExistence type="predicted"/>
<gene>
    <name evidence="1" type="ORF">OBE_05150</name>
</gene>
<evidence type="ECO:0000313" key="1">
    <source>
        <dbReference type="EMBL" id="EKC68022.1"/>
    </source>
</evidence>
<comment type="caution">
    <text evidence="1">The sequence shown here is derived from an EMBL/GenBank/DDBJ whole genome shotgun (WGS) entry which is preliminary data.</text>
</comment>
<feature type="non-terminal residue" evidence="1">
    <location>
        <position position="45"/>
    </location>
</feature>
<dbReference type="EMBL" id="AJWZ01003519">
    <property type="protein sequence ID" value="EKC68022.1"/>
    <property type="molecule type" value="Genomic_DNA"/>
</dbReference>
<protein>
    <submittedName>
        <fullName evidence="1">Biotin carboxyl carrier protein</fullName>
    </submittedName>
</protein>